<evidence type="ECO:0000256" key="10">
    <source>
        <dbReference type="ARBA" id="ARBA00041871"/>
    </source>
</evidence>
<proteinExistence type="predicted"/>
<protein>
    <recommendedName>
        <fullName evidence="10">Cell wall hydroxyproline-rich glycoprotein</fullName>
    </recommendedName>
</protein>
<evidence type="ECO:0000256" key="3">
    <source>
        <dbReference type="ARBA" id="ARBA00022525"/>
    </source>
</evidence>
<reference evidence="12 13" key="1">
    <citation type="submission" date="2020-08" db="EMBL/GenBank/DDBJ databases">
        <title>Plant Genome Project.</title>
        <authorList>
            <person name="Zhang R.-G."/>
        </authorList>
    </citation>
    <scope>NUCLEOTIDE SEQUENCE [LARGE SCALE GENOMIC DNA]</scope>
    <source>
        <tissue evidence="12">Rhizome</tissue>
    </source>
</reference>
<keyword evidence="13" id="KW-1185">Reference proteome</keyword>
<keyword evidence="6" id="KW-0677">Repeat</keyword>
<dbReference type="AlphaFoldDB" id="A0A8J5KUR8"/>
<keyword evidence="5" id="KW-0732">Signal</keyword>
<evidence type="ECO:0000256" key="6">
    <source>
        <dbReference type="ARBA" id="ARBA00022737"/>
    </source>
</evidence>
<evidence type="ECO:0000256" key="2">
    <source>
        <dbReference type="ARBA" id="ARBA00022512"/>
    </source>
</evidence>
<evidence type="ECO:0000313" key="13">
    <source>
        <dbReference type="Proteomes" id="UP000734854"/>
    </source>
</evidence>
<dbReference type="PANTHER" id="PTHR32093:SF124">
    <property type="entry name" value="POLLEN-SPECIFIC LEUCINE-RICH REPEAT EXTENSIN-LIKE PROTEIN 1"/>
    <property type="match status" value="1"/>
</dbReference>
<accession>A0A8J5KUR8</accession>
<dbReference type="InterPro" id="IPR051582">
    <property type="entry name" value="LRR_extensin-like_regulator"/>
</dbReference>
<dbReference type="PANTHER" id="PTHR32093">
    <property type="entry name" value="LEUCINE-RICH REPEAT EXTENSIN-LIKE PROTEIN 3-RELATED"/>
    <property type="match status" value="1"/>
</dbReference>
<keyword evidence="7" id="KW-0325">Glycoprotein</keyword>
<evidence type="ECO:0000256" key="1">
    <source>
        <dbReference type="ARBA" id="ARBA00004191"/>
    </source>
</evidence>
<keyword evidence="3" id="KW-0964">Secreted</keyword>
<comment type="caution">
    <text evidence="12">The sequence shown here is derived from an EMBL/GenBank/DDBJ whole genome shotgun (WGS) entry which is preliminary data.</text>
</comment>
<keyword evidence="2" id="KW-0134">Cell wall</keyword>
<evidence type="ECO:0000259" key="11">
    <source>
        <dbReference type="Pfam" id="PF08263"/>
    </source>
</evidence>
<name>A0A8J5KUR8_ZINOF</name>
<sequence>MWLGVLCSVSHGATAARTRHLQRAEILPSAAAISGYEDMPANDKVSLRKAVAHQPVSVAAIEASEFPFQFDKGGILAGYCSTDLDDSYNLGVSASRQGKPFTIIPAAWLYHPPPSPFPSLPQGSPSSRRTMEAFGRSLLFLLLFSFSLSDALSDVEVATIARRQLAALSENQGQLPKDLEFDIKIGIRIANPRLRRAYVALQAWKDAIYSDPKNFTGDWVGPDICSYNGVVCASGLDDSSVNVVAGVDLNGGDIAGYLPAELGLLNDTALFHINSNRFCGVIPESFSQLKILHEFDVSNNRFVGPFPKVVLQLSSLRYLDLRFNDFEGALPPELFDKDLDAIFLNDNRFTSGIPENFGNSKASVVVLANNQLGGCIPRSIGNMGATLNELVILDNGLTGCLPLEMGLLGNATVVDVSRNSLTGVLTAKSFEGMSKLKQLEVSHNILTGVVPAGLCKLPDLASFGFAYNFFKGEAEECVPSTKSRVAYNDSSNCLSGRPGQKSSRLCTPVVNHPVDFAAAGTTWCFSGDTFPLTTPTVDGELTAGTSISSFSTTTCIFTTAASLLVATSTTSFPAAATSIFTTPAYQLAATTSSLPSSADLLTTTTTNPLPSSSSSLLTTTTTHLLTTTTNPLPASSSLLTTTPRLLTATSTSKFTTTTTTRLLAAAATNPFTTTTPRLLAATSTSPFTAAPNTYLLPTSTGLLPATSHLLSTSSNQLPSTTNLFSASTTKSFSPATAYLFSSSPSCFSTTASLTDLSSSTHSHHRFSTD</sequence>
<evidence type="ECO:0000256" key="4">
    <source>
        <dbReference type="ARBA" id="ARBA00022614"/>
    </source>
</evidence>
<dbReference type="GO" id="GO:0071555">
    <property type="term" value="P:cell wall organization"/>
    <property type="evidence" value="ECO:0007669"/>
    <property type="project" value="UniProtKB-KW"/>
</dbReference>
<comment type="subcellular location">
    <subcellularLocation>
        <location evidence="1">Secreted</location>
        <location evidence="1">Cell wall</location>
    </subcellularLocation>
</comment>
<dbReference type="InterPro" id="IPR001611">
    <property type="entry name" value="Leu-rich_rpt"/>
</dbReference>
<dbReference type="InterPro" id="IPR032675">
    <property type="entry name" value="LRR_dom_sf"/>
</dbReference>
<organism evidence="12 13">
    <name type="scientific">Zingiber officinale</name>
    <name type="common">Ginger</name>
    <name type="synonym">Amomum zingiber</name>
    <dbReference type="NCBI Taxonomy" id="94328"/>
    <lineage>
        <taxon>Eukaryota</taxon>
        <taxon>Viridiplantae</taxon>
        <taxon>Streptophyta</taxon>
        <taxon>Embryophyta</taxon>
        <taxon>Tracheophyta</taxon>
        <taxon>Spermatophyta</taxon>
        <taxon>Magnoliopsida</taxon>
        <taxon>Liliopsida</taxon>
        <taxon>Zingiberales</taxon>
        <taxon>Zingiberaceae</taxon>
        <taxon>Zingiber</taxon>
    </lineage>
</organism>
<dbReference type="FunFam" id="3.80.10.10:FF:000224">
    <property type="entry name" value="Leucine-rich repeat extensin-like protein 1"/>
    <property type="match status" value="1"/>
</dbReference>
<dbReference type="EMBL" id="JACMSC010000012">
    <property type="protein sequence ID" value="KAG6496944.1"/>
    <property type="molecule type" value="Genomic_DNA"/>
</dbReference>
<evidence type="ECO:0000313" key="12">
    <source>
        <dbReference type="EMBL" id="KAG6496944.1"/>
    </source>
</evidence>
<evidence type="ECO:0000256" key="8">
    <source>
        <dbReference type="ARBA" id="ARBA00023278"/>
    </source>
</evidence>
<keyword evidence="4" id="KW-0433">Leucine-rich repeat</keyword>
<dbReference type="Proteomes" id="UP000734854">
    <property type="component" value="Unassembled WGS sequence"/>
</dbReference>
<dbReference type="Pfam" id="PF13855">
    <property type="entry name" value="LRR_8"/>
    <property type="match status" value="1"/>
</dbReference>
<evidence type="ECO:0000256" key="5">
    <source>
        <dbReference type="ARBA" id="ARBA00022729"/>
    </source>
</evidence>
<dbReference type="InterPro" id="IPR013210">
    <property type="entry name" value="LRR_N_plant-typ"/>
</dbReference>
<dbReference type="Gene3D" id="3.80.10.10">
    <property type="entry name" value="Ribonuclease Inhibitor"/>
    <property type="match status" value="1"/>
</dbReference>
<feature type="domain" description="Leucine-rich repeat-containing N-terminal plant-type" evidence="11">
    <location>
        <begin position="200"/>
        <end position="232"/>
    </location>
</feature>
<evidence type="ECO:0000256" key="9">
    <source>
        <dbReference type="ARBA" id="ARBA00023316"/>
    </source>
</evidence>
<gene>
    <name evidence="12" type="ORF">ZIOFF_044824</name>
</gene>
<evidence type="ECO:0000256" key="7">
    <source>
        <dbReference type="ARBA" id="ARBA00023180"/>
    </source>
</evidence>
<dbReference type="Pfam" id="PF08263">
    <property type="entry name" value="LRRNT_2"/>
    <property type="match status" value="1"/>
</dbReference>
<keyword evidence="8" id="KW-0379">Hydroxylation</keyword>
<dbReference type="Gene3D" id="3.90.70.10">
    <property type="entry name" value="Cysteine proteinases"/>
    <property type="match status" value="1"/>
</dbReference>
<dbReference type="SUPFAM" id="SSF52058">
    <property type="entry name" value="L domain-like"/>
    <property type="match status" value="1"/>
</dbReference>
<keyword evidence="9" id="KW-0961">Cell wall biogenesis/degradation</keyword>